<dbReference type="InterPro" id="IPR015943">
    <property type="entry name" value="WD40/YVTN_repeat-like_dom_sf"/>
</dbReference>
<feature type="domain" description="Pyrrolo-quinoline quinone repeat" evidence="1">
    <location>
        <begin position="201"/>
        <end position="287"/>
    </location>
</feature>
<reference evidence="2" key="1">
    <citation type="journal article" date="2014" name="Front. Microbiol.">
        <title>High frequency of phylogenetically diverse reductive dehalogenase-homologous genes in deep subseafloor sedimentary metagenomes.</title>
        <authorList>
            <person name="Kawai M."/>
            <person name="Futagami T."/>
            <person name="Toyoda A."/>
            <person name="Takaki Y."/>
            <person name="Nishi S."/>
            <person name="Hori S."/>
            <person name="Arai W."/>
            <person name="Tsubouchi T."/>
            <person name="Morono Y."/>
            <person name="Uchiyama I."/>
            <person name="Ito T."/>
            <person name="Fujiyama A."/>
            <person name="Inagaki F."/>
            <person name="Takami H."/>
        </authorList>
    </citation>
    <scope>NUCLEOTIDE SEQUENCE</scope>
    <source>
        <strain evidence="2">Expedition CK06-06</strain>
    </source>
</reference>
<evidence type="ECO:0000259" key="1">
    <source>
        <dbReference type="Pfam" id="PF13360"/>
    </source>
</evidence>
<dbReference type="Pfam" id="PF13360">
    <property type="entry name" value="PQQ_2"/>
    <property type="match status" value="1"/>
</dbReference>
<feature type="non-terminal residue" evidence="2">
    <location>
        <position position="293"/>
    </location>
</feature>
<dbReference type="EMBL" id="BARV01015542">
    <property type="protein sequence ID" value="GAI31479.1"/>
    <property type="molecule type" value="Genomic_DNA"/>
</dbReference>
<sequence>QYSDGIDDVLETLLKKNNGLYTCEWLIGDTKTGEIASIELALFNTPIKRTDNGFYWSCNVPHDPKVQRETLLGITERFPLSSKLIPGIYANPIAEKFMEIEKEYYGEIDINVAKKIMATDPICRTRTDCKITDSELMEKLGLLAHMGNPNGSQWNPTDEQKKDFAGITELPASGWVEIYPSKSQPAVLPSTNKINYEEGKSRVLWQYETDFTRNIDYSSSVISEDVIYAASSTGTVYVLDANRNKLWESRVGKRAVTPATSNDLVFIGTNEGLHAIDKETGNVKWEQLVTGDI</sequence>
<dbReference type="AlphaFoldDB" id="X1PKV2"/>
<name>X1PKV2_9ZZZZ</name>
<accession>X1PKV2</accession>
<dbReference type="InterPro" id="IPR018391">
    <property type="entry name" value="PQQ_b-propeller_rpt"/>
</dbReference>
<gene>
    <name evidence="2" type="ORF">S06H3_26847</name>
</gene>
<organism evidence="2">
    <name type="scientific">marine sediment metagenome</name>
    <dbReference type="NCBI Taxonomy" id="412755"/>
    <lineage>
        <taxon>unclassified sequences</taxon>
        <taxon>metagenomes</taxon>
        <taxon>ecological metagenomes</taxon>
    </lineage>
</organism>
<protein>
    <recommendedName>
        <fullName evidence="1">Pyrrolo-quinoline quinone repeat domain-containing protein</fullName>
    </recommendedName>
</protein>
<dbReference type="SUPFAM" id="SSF50998">
    <property type="entry name" value="Quinoprotein alcohol dehydrogenase-like"/>
    <property type="match status" value="1"/>
</dbReference>
<dbReference type="SMART" id="SM00564">
    <property type="entry name" value="PQQ"/>
    <property type="match status" value="2"/>
</dbReference>
<proteinExistence type="predicted"/>
<feature type="non-terminal residue" evidence="2">
    <location>
        <position position="1"/>
    </location>
</feature>
<comment type="caution">
    <text evidence="2">The sequence shown here is derived from an EMBL/GenBank/DDBJ whole genome shotgun (WGS) entry which is preliminary data.</text>
</comment>
<dbReference type="Gene3D" id="2.130.10.10">
    <property type="entry name" value="YVTN repeat-like/Quinoprotein amine dehydrogenase"/>
    <property type="match status" value="1"/>
</dbReference>
<dbReference type="InterPro" id="IPR002372">
    <property type="entry name" value="PQQ_rpt_dom"/>
</dbReference>
<dbReference type="InterPro" id="IPR011047">
    <property type="entry name" value="Quinoprotein_ADH-like_sf"/>
</dbReference>
<evidence type="ECO:0000313" key="2">
    <source>
        <dbReference type="EMBL" id="GAI31479.1"/>
    </source>
</evidence>